<gene>
    <name evidence="7" type="ORF">SAMN05660337_1377</name>
</gene>
<dbReference type="SMART" id="SM00267">
    <property type="entry name" value="GGDEF"/>
    <property type="match status" value="1"/>
</dbReference>
<dbReference type="Gene3D" id="3.30.70.270">
    <property type="match status" value="1"/>
</dbReference>
<evidence type="ECO:0000259" key="5">
    <source>
        <dbReference type="PROSITE" id="PS50113"/>
    </source>
</evidence>
<dbReference type="GO" id="GO:0005886">
    <property type="term" value="C:plasma membrane"/>
    <property type="evidence" value="ECO:0007669"/>
    <property type="project" value="TreeGrafter"/>
</dbReference>
<accession>A0A1G9F4C7</accession>
<evidence type="ECO:0000256" key="3">
    <source>
        <dbReference type="SAM" id="Coils"/>
    </source>
</evidence>
<dbReference type="Proteomes" id="UP000199053">
    <property type="component" value="Unassembled WGS sequence"/>
</dbReference>
<dbReference type="STRING" id="246191.SAMN05660337_1377"/>
<dbReference type="CDD" id="cd01949">
    <property type="entry name" value="GGDEF"/>
    <property type="match status" value="1"/>
</dbReference>
<dbReference type="InterPro" id="IPR050469">
    <property type="entry name" value="Diguanylate_Cyclase"/>
</dbReference>
<dbReference type="PANTHER" id="PTHR45138:SF9">
    <property type="entry name" value="DIGUANYLATE CYCLASE DGCM-RELATED"/>
    <property type="match status" value="1"/>
</dbReference>
<dbReference type="OrthoDB" id="9812260at2"/>
<dbReference type="GO" id="GO:1902201">
    <property type="term" value="P:negative regulation of bacterial-type flagellum-dependent cell motility"/>
    <property type="evidence" value="ECO:0007669"/>
    <property type="project" value="TreeGrafter"/>
</dbReference>
<dbReference type="CDD" id="cd00130">
    <property type="entry name" value="PAS"/>
    <property type="match status" value="1"/>
</dbReference>
<evidence type="ECO:0000259" key="6">
    <source>
        <dbReference type="PROSITE" id="PS50887"/>
    </source>
</evidence>
<dbReference type="InterPro" id="IPR000700">
    <property type="entry name" value="PAS-assoc_C"/>
</dbReference>
<dbReference type="InterPro" id="IPR029787">
    <property type="entry name" value="Nucleotide_cyclase"/>
</dbReference>
<dbReference type="InterPro" id="IPR035965">
    <property type="entry name" value="PAS-like_dom_sf"/>
</dbReference>
<dbReference type="Pfam" id="PF13426">
    <property type="entry name" value="PAS_9"/>
    <property type="match status" value="1"/>
</dbReference>
<dbReference type="SMART" id="SM00091">
    <property type="entry name" value="PAS"/>
    <property type="match status" value="1"/>
</dbReference>
<dbReference type="SUPFAM" id="SSF55785">
    <property type="entry name" value="PYP-like sensor domain (PAS domain)"/>
    <property type="match status" value="1"/>
</dbReference>
<dbReference type="AlphaFoldDB" id="A0A1G9F4C7"/>
<dbReference type="FunFam" id="3.30.70.270:FF:000001">
    <property type="entry name" value="Diguanylate cyclase domain protein"/>
    <property type="match status" value="1"/>
</dbReference>
<sequence length="389" mass="44679">MNNELDLKSISSELVLLREKHETLKHKISKKCPECEQAQFKELFAHAACAIVVLDKNGNIIFTNKSFNDITGFSQEESLKNPIHQIMLSSDLDTTNFIKTISSNSEYSTNLIFPMVHKNHDEIWVDMSVKNITDDNNSCKSSICIFKDITKEKESELRKEELIEELMEVKELQEDNSAQLNLLLHELDDKNLKLKKEISERKKAENKLRESEERFKSLSITDQLTGLYNRRHLQDVAHAEFDRCKRDNKPLCALLMDVDDFKNFNDTYGHSAGDEVLERVGKLLRQSIRDSDRAFRYGGEEFIILLPETECKKAILTAEKIRLAMEKEQYTPNEGAPVHKTISIGVAEYEPGECLDKMLKRADDNMYQAKIKGKNRVYFSCETGSAPAS</sequence>
<dbReference type="NCBIfam" id="TIGR00229">
    <property type="entry name" value="sensory_box"/>
    <property type="match status" value="1"/>
</dbReference>
<dbReference type="EC" id="2.7.7.65" evidence="1"/>
<proteinExistence type="predicted"/>
<dbReference type="PROSITE" id="PS50887">
    <property type="entry name" value="GGDEF"/>
    <property type="match status" value="1"/>
</dbReference>
<comment type="catalytic activity">
    <reaction evidence="2">
        <text>2 GTP = 3',3'-c-di-GMP + 2 diphosphate</text>
        <dbReference type="Rhea" id="RHEA:24898"/>
        <dbReference type="ChEBI" id="CHEBI:33019"/>
        <dbReference type="ChEBI" id="CHEBI:37565"/>
        <dbReference type="ChEBI" id="CHEBI:58805"/>
        <dbReference type="EC" id="2.7.7.65"/>
    </reaction>
</comment>
<dbReference type="PROSITE" id="PS50113">
    <property type="entry name" value="PAC"/>
    <property type="match status" value="1"/>
</dbReference>
<feature type="coiled-coil region" evidence="3">
    <location>
        <begin position="152"/>
        <end position="221"/>
    </location>
</feature>
<evidence type="ECO:0000256" key="2">
    <source>
        <dbReference type="ARBA" id="ARBA00034247"/>
    </source>
</evidence>
<dbReference type="SUPFAM" id="SSF55073">
    <property type="entry name" value="Nucleotide cyclase"/>
    <property type="match status" value="1"/>
</dbReference>
<evidence type="ECO:0000313" key="8">
    <source>
        <dbReference type="Proteomes" id="UP000199053"/>
    </source>
</evidence>
<dbReference type="GO" id="GO:0043709">
    <property type="term" value="P:cell adhesion involved in single-species biofilm formation"/>
    <property type="evidence" value="ECO:0007669"/>
    <property type="project" value="TreeGrafter"/>
</dbReference>
<evidence type="ECO:0000313" key="7">
    <source>
        <dbReference type="EMBL" id="SDK83200.1"/>
    </source>
</evidence>
<feature type="domain" description="PAC" evidence="5">
    <location>
        <begin position="109"/>
        <end position="161"/>
    </location>
</feature>
<keyword evidence="3" id="KW-0175">Coiled coil</keyword>
<reference evidence="8" key="1">
    <citation type="submission" date="2016-10" db="EMBL/GenBank/DDBJ databases">
        <authorList>
            <person name="Varghese N."/>
            <person name="Submissions S."/>
        </authorList>
    </citation>
    <scope>NUCLEOTIDE SEQUENCE [LARGE SCALE GENOMIC DNA]</scope>
    <source>
        <strain evidence="8">DSM 16995</strain>
    </source>
</reference>
<protein>
    <recommendedName>
        <fullName evidence="1">diguanylate cyclase</fullName>
        <ecNumber evidence="1">2.7.7.65</ecNumber>
    </recommendedName>
</protein>
<dbReference type="NCBIfam" id="TIGR00254">
    <property type="entry name" value="GGDEF"/>
    <property type="match status" value="1"/>
</dbReference>
<organism evidence="7 8">
    <name type="scientific">Maridesulfovibrio ferrireducens</name>
    <dbReference type="NCBI Taxonomy" id="246191"/>
    <lineage>
        <taxon>Bacteria</taxon>
        <taxon>Pseudomonadati</taxon>
        <taxon>Thermodesulfobacteriota</taxon>
        <taxon>Desulfovibrionia</taxon>
        <taxon>Desulfovibrionales</taxon>
        <taxon>Desulfovibrionaceae</taxon>
        <taxon>Maridesulfovibrio</taxon>
    </lineage>
</organism>
<dbReference type="EMBL" id="FNGA01000002">
    <property type="protein sequence ID" value="SDK83200.1"/>
    <property type="molecule type" value="Genomic_DNA"/>
</dbReference>
<name>A0A1G9F4C7_9BACT</name>
<feature type="domain" description="GGDEF" evidence="6">
    <location>
        <begin position="249"/>
        <end position="382"/>
    </location>
</feature>
<dbReference type="InterPro" id="IPR000160">
    <property type="entry name" value="GGDEF_dom"/>
</dbReference>
<dbReference type="Pfam" id="PF00990">
    <property type="entry name" value="GGDEF"/>
    <property type="match status" value="1"/>
</dbReference>
<dbReference type="PANTHER" id="PTHR45138">
    <property type="entry name" value="REGULATORY COMPONENTS OF SENSORY TRANSDUCTION SYSTEM"/>
    <property type="match status" value="1"/>
</dbReference>
<dbReference type="RefSeq" id="WP_092159547.1">
    <property type="nucleotide sequence ID" value="NZ_FNGA01000002.1"/>
</dbReference>
<feature type="domain" description="PAS" evidence="4">
    <location>
        <begin position="36"/>
        <end position="77"/>
    </location>
</feature>
<dbReference type="PROSITE" id="PS50112">
    <property type="entry name" value="PAS"/>
    <property type="match status" value="1"/>
</dbReference>
<dbReference type="InterPro" id="IPR043128">
    <property type="entry name" value="Rev_trsase/Diguanyl_cyclase"/>
</dbReference>
<evidence type="ECO:0000259" key="4">
    <source>
        <dbReference type="PROSITE" id="PS50112"/>
    </source>
</evidence>
<dbReference type="InterPro" id="IPR000014">
    <property type="entry name" value="PAS"/>
</dbReference>
<dbReference type="Gene3D" id="3.30.450.20">
    <property type="entry name" value="PAS domain"/>
    <property type="match status" value="1"/>
</dbReference>
<evidence type="ECO:0000256" key="1">
    <source>
        <dbReference type="ARBA" id="ARBA00012528"/>
    </source>
</evidence>
<dbReference type="GO" id="GO:0052621">
    <property type="term" value="F:diguanylate cyclase activity"/>
    <property type="evidence" value="ECO:0007669"/>
    <property type="project" value="UniProtKB-EC"/>
</dbReference>
<keyword evidence="8" id="KW-1185">Reference proteome</keyword>